<feature type="transmembrane region" description="Helical" evidence="5">
    <location>
        <begin position="210"/>
        <end position="232"/>
    </location>
</feature>
<dbReference type="InParanoid" id="B4N3C3"/>
<dbReference type="KEGG" id="dwi:6645161"/>
<feature type="transmembrane region" description="Helical" evidence="5">
    <location>
        <begin position="253"/>
        <end position="273"/>
    </location>
</feature>
<dbReference type="Proteomes" id="UP000007798">
    <property type="component" value="Unassembled WGS sequence"/>
</dbReference>
<dbReference type="PANTHER" id="PTHR22950">
    <property type="entry name" value="AMINO ACID TRANSPORTER"/>
    <property type="match status" value="1"/>
</dbReference>
<name>B4N3C3_DROWI</name>
<evidence type="ECO:0000256" key="1">
    <source>
        <dbReference type="ARBA" id="ARBA00004141"/>
    </source>
</evidence>
<protein>
    <recommendedName>
        <fullName evidence="6">Amino acid transporter transmembrane domain-containing protein</fullName>
    </recommendedName>
</protein>
<dbReference type="PANTHER" id="PTHR22950:SF340">
    <property type="entry name" value="AMINO ACID TRANSPORTER TRANSMEMBRANE DOMAIN-CONTAINING PROTEIN-RELATED"/>
    <property type="match status" value="1"/>
</dbReference>
<dbReference type="GO" id="GO:0015179">
    <property type="term" value="F:L-amino acid transmembrane transporter activity"/>
    <property type="evidence" value="ECO:0007669"/>
    <property type="project" value="TreeGrafter"/>
</dbReference>
<dbReference type="HOGENOM" id="CLU_009646_0_1_1"/>
<feature type="transmembrane region" description="Helical" evidence="5">
    <location>
        <begin position="69"/>
        <end position="86"/>
    </location>
</feature>
<dbReference type="GO" id="GO:0005774">
    <property type="term" value="C:vacuolar membrane"/>
    <property type="evidence" value="ECO:0007669"/>
    <property type="project" value="TreeGrafter"/>
</dbReference>
<keyword evidence="3 5" id="KW-1133">Transmembrane helix</keyword>
<dbReference type="OrthoDB" id="1684102at2759"/>
<comment type="subcellular location">
    <subcellularLocation>
        <location evidence="1">Membrane</location>
        <topology evidence="1">Multi-pass membrane protein</topology>
    </subcellularLocation>
</comment>
<feature type="transmembrane region" description="Helical" evidence="5">
    <location>
        <begin position="29"/>
        <end position="49"/>
    </location>
</feature>
<feature type="transmembrane region" description="Helical" evidence="5">
    <location>
        <begin position="322"/>
        <end position="344"/>
    </location>
</feature>
<keyword evidence="8" id="KW-1185">Reference proteome</keyword>
<dbReference type="EMBL" id="CH964062">
    <property type="protein sequence ID" value="EDW78862.2"/>
    <property type="molecule type" value="Genomic_DNA"/>
</dbReference>
<feature type="transmembrane region" description="Helical" evidence="5">
    <location>
        <begin position="135"/>
        <end position="153"/>
    </location>
</feature>
<dbReference type="AlphaFoldDB" id="B4N3C3"/>
<evidence type="ECO:0000256" key="4">
    <source>
        <dbReference type="ARBA" id="ARBA00023136"/>
    </source>
</evidence>
<keyword evidence="4 5" id="KW-0472">Membrane</keyword>
<keyword evidence="2 5" id="KW-0812">Transmembrane</keyword>
<evidence type="ECO:0000256" key="5">
    <source>
        <dbReference type="SAM" id="Phobius"/>
    </source>
</evidence>
<evidence type="ECO:0000313" key="7">
    <source>
        <dbReference type="EMBL" id="EDW78862.2"/>
    </source>
</evidence>
<evidence type="ECO:0000313" key="8">
    <source>
        <dbReference type="Proteomes" id="UP000007798"/>
    </source>
</evidence>
<organism evidence="7 8">
    <name type="scientific">Drosophila willistoni</name>
    <name type="common">Fruit fly</name>
    <dbReference type="NCBI Taxonomy" id="7260"/>
    <lineage>
        <taxon>Eukaryota</taxon>
        <taxon>Metazoa</taxon>
        <taxon>Ecdysozoa</taxon>
        <taxon>Arthropoda</taxon>
        <taxon>Hexapoda</taxon>
        <taxon>Insecta</taxon>
        <taxon>Pterygota</taxon>
        <taxon>Neoptera</taxon>
        <taxon>Endopterygota</taxon>
        <taxon>Diptera</taxon>
        <taxon>Brachycera</taxon>
        <taxon>Muscomorpha</taxon>
        <taxon>Ephydroidea</taxon>
        <taxon>Drosophilidae</taxon>
        <taxon>Drosophila</taxon>
        <taxon>Sophophora</taxon>
    </lineage>
</organism>
<feature type="transmembrane region" description="Helical" evidence="5">
    <location>
        <begin position="93"/>
        <end position="115"/>
    </location>
</feature>
<reference evidence="7 8" key="1">
    <citation type="journal article" date="2007" name="Nature">
        <title>Evolution of genes and genomes on the Drosophila phylogeny.</title>
        <authorList>
            <consortium name="Drosophila 12 Genomes Consortium"/>
            <person name="Clark A.G."/>
            <person name="Eisen M.B."/>
            <person name="Smith D.R."/>
            <person name="Bergman C.M."/>
            <person name="Oliver B."/>
            <person name="Markow T.A."/>
            <person name="Kaufman T.C."/>
            <person name="Kellis M."/>
            <person name="Gelbart W."/>
            <person name="Iyer V.N."/>
            <person name="Pollard D.A."/>
            <person name="Sackton T.B."/>
            <person name="Larracuente A.M."/>
            <person name="Singh N.D."/>
            <person name="Abad J.P."/>
            <person name="Abt D.N."/>
            <person name="Adryan B."/>
            <person name="Aguade M."/>
            <person name="Akashi H."/>
            <person name="Anderson W.W."/>
            <person name="Aquadro C.F."/>
            <person name="Ardell D.H."/>
            <person name="Arguello R."/>
            <person name="Artieri C.G."/>
            <person name="Barbash D.A."/>
            <person name="Barker D."/>
            <person name="Barsanti P."/>
            <person name="Batterham P."/>
            <person name="Batzoglou S."/>
            <person name="Begun D."/>
            <person name="Bhutkar A."/>
            <person name="Blanco E."/>
            <person name="Bosak S.A."/>
            <person name="Bradley R.K."/>
            <person name="Brand A.D."/>
            <person name="Brent M.R."/>
            <person name="Brooks A.N."/>
            <person name="Brown R.H."/>
            <person name="Butlin R.K."/>
            <person name="Caggese C."/>
            <person name="Calvi B.R."/>
            <person name="Bernardo de Carvalho A."/>
            <person name="Caspi A."/>
            <person name="Castrezana S."/>
            <person name="Celniker S.E."/>
            <person name="Chang J.L."/>
            <person name="Chapple C."/>
            <person name="Chatterji S."/>
            <person name="Chinwalla A."/>
            <person name="Civetta A."/>
            <person name="Clifton S.W."/>
            <person name="Comeron J.M."/>
            <person name="Costello J.C."/>
            <person name="Coyne J.A."/>
            <person name="Daub J."/>
            <person name="David R.G."/>
            <person name="Delcher A.L."/>
            <person name="Delehaunty K."/>
            <person name="Do C.B."/>
            <person name="Ebling H."/>
            <person name="Edwards K."/>
            <person name="Eickbush T."/>
            <person name="Evans J.D."/>
            <person name="Filipski A."/>
            <person name="Findeiss S."/>
            <person name="Freyhult E."/>
            <person name="Fulton L."/>
            <person name="Fulton R."/>
            <person name="Garcia A.C."/>
            <person name="Gardiner A."/>
            <person name="Garfield D.A."/>
            <person name="Garvin B.E."/>
            <person name="Gibson G."/>
            <person name="Gilbert D."/>
            <person name="Gnerre S."/>
            <person name="Godfrey J."/>
            <person name="Good R."/>
            <person name="Gotea V."/>
            <person name="Gravely B."/>
            <person name="Greenberg A.J."/>
            <person name="Griffiths-Jones S."/>
            <person name="Gross S."/>
            <person name="Guigo R."/>
            <person name="Gustafson E.A."/>
            <person name="Haerty W."/>
            <person name="Hahn M.W."/>
            <person name="Halligan D.L."/>
            <person name="Halpern A.L."/>
            <person name="Halter G.M."/>
            <person name="Han M.V."/>
            <person name="Heger A."/>
            <person name="Hillier L."/>
            <person name="Hinrichs A.S."/>
            <person name="Holmes I."/>
            <person name="Hoskins R.A."/>
            <person name="Hubisz M.J."/>
            <person name="Hultmark D."/>
            <person name="Huntley M.A."/>
            <person name="Jaffe D.B."/>
            <person name="Jagadeeshan S."/>
            <person name="Jeck W.R."/>
            <person name="Johnson J."/>
            <person name="Jones C.D."/>
            <person name="Jordan W.C."/>
            <person name="Karpen G.H."/>
            <person name="Kataoka E."/>
            <person name="Keightley P.D."/>
            <person name="Kheradpour P."/>
            <person name="Kirkness E.F."/>
            <person name="Koerich L.B."/>
            <person name="Kristiansen K."/>
            <person name="Kudrna D."/>
            <person name="Kulathinal R.J."/>
            <person name="Kumar S."/>
            <person name="Kwok R."/>
            <person name="Lander E."/>
            <person name="Langley C.H."/>
            <person name="Lapoint R."/>
            <person name="Lazzaro B.P."/>
            <person name="Lee S.J."/>
            <person name="Levesque L."/>
            <person name="Li R."/>
            <person name="Lin C.F."/>
            <person name="Lin M.F."/>
            <person name="Lindblad-Toh K."/>
            <person name="Llopart A."/>
            <person name="Long M."/>
            <person name="Low L."/>
            <person name="Lozovsky E."/>
            <person name="Lu J."/>
            <person name="Luo M."/>
            <person name="Machado C.A."/>
            <person name="Makalowski W."/>
            <person name="Marzo M."/>
            <person name="Matsuda M."/>
            <person name="Matzkin L."/>
            <person name="McAllister B."/>
            <person name="McBride C.S."/>
            <person name="McKernan B."/>
            <person name="McKernan K."/>
            <person name="Mendez-Lago M."/>
            <person name="Minx P."/>
            <person name="Mollenhauer M.U."/>
            <person name="Montooth K."/>
            <person name="Mount S.M."/>
            <person name="Mu X."/>
            <person name="Myers E."/>
            <person name="Negre B."/>
            <person name="Newfeld S."/>
            <person name="Nielsen R."/>
            <person name="Noor M.A."/>
            <person name="O'Grady P."/>
            <person name="Pachter L."/>
            <person name="Papaceit M."/>
            <person name="Parisi M.J."/>
            <person name="Parisi M."/>
            <person name="Parts L."/>
            <person name="Pedersen J.S."/>
            <person name="Pesole G."/>
            <person name="Phillippy A.M."/>
            <person name="Ponting C.P."/>
            <person name="Pop M."/>
            <person name="Porcelli D."/>
            <person name="Powell J.R."/>
            <person name="Prohaska S."/>
            <person name="Pruitt K."/>
            <person name="Puig M."/>
            <person name="Quesneville H."/>
            <person name="Ram K.R."/>
            <person name="Rand D."/>
            <person name="Rasmussen M.D."/>
            <person name="Reed L.K."/>
            <person name="Reenan R."/>
            <person name="Reily A."/>
            <person name="Remington K.A."/>
            <person name="Rieger T.T."/>
            <person name="Ritchie M.G."/>
            <person name="Robin C."/>
            <person name="Rogers Y.H."/>
            <person name="Rohde C."/>
            <person name="Rozas J."/>
            <person name="Rubenfield M.J."/>
            <person name="Ruiz A."/>
            <person name="Russo S."/>
            <person name="Salzberg S.L."/>
            <person name="Sanchez-Gracia A."/>
            <person name="Saranga D.J."/>
            <person name="Sato H."/>
            <person name="Schaeffer S.W."/>
            <person name="Schatz M.C."/>
            <person name="Schlenke T."/>
            <person name="Schwartz R."/>
            <person name="Segarra C."/>
            <person name="Singh R.S."/>
            <person name="Sirot L."/>
            <person name="Sirota M."/>
            <person name="Sisneros N.B."/>
            <person name="Smith C.D."/>
            <person name="Smith T.F."/>
            <person name="Spieth J."/>
            <person name="Stage D.E."/>
            <person name="Stark A."/>
            <person name="Stephan W."/>
            <person name="Strausberg R.L."/>
            <person name="Strempel S."/>
            <person name="Sturgill D."/>
            <person name="Sutton G."/>
            <person name="Sutton G.G."/>
            <person name="Tao W."/>
            <person name="Teichmann S."/>
            <person name="Tobari Y.N."/>
            <person name="Tomimura Y."/>
            <person name="Tsolas J.M."/>
            <person name="Valente V.L."/>
            <person name="Venter E."/>
            <person name="Venter J.C."/>
            <person name="Vicario S."/>
            <person name="Vieira F.G."/>
            <person name="Vilella A.J."/>
            <person name="Villasante A."/>
            <person name="Walenz B."/>
            <person name="Wang J."/>
            <person name="Wasserman M."/>
            <person name="Watts T."/>
            <person name="Wilson D."/>
            <person name="Wilson R.K."/>
            <person name="Wing R.A."/>
            <person name="Wolfner M.F."/>
            <person name="Wong A."/>
            <person name="Wong G.K."/>
            <person name="Wu C.I."/>
            <person name="Wu G."/>
            <person name="Yamamoto D."/>
            <person name="Yang H.P."/>
            <person name="Yang S.P."/>
            <person name="Yorke J.A."/>
            <person name="Yoshida K."/>
            <person name="Zdobnov E."/>
            <person name="Zhang P."/>
            <person name="Zhang Y."/>
            <person name="Zimin A.V."/>
            <person name="Baldwin J."/>
            <person name="Abdouelleil A."/>
            <person name="Abdulkadir J."/>
            <person name="Abebe A."/>
            <person name="Abera B."/>
            <person name="Abreu J."/>
            <person name="Acer S.C."/>
            <person name="Aftuck L."/>
            <person name="Alexander A."/>
            <person name="An P."/>
            <person name="Anderson E."/>
            <person name="Anderson S."/>
            <person name="Arachi H."/>
            <person name="Azer M."/>
            <person name="Bachantsang P."/>
            <person name="Barry A."/>
            <person name="Bayul T."/>
            <person name="Berlin A."/>
            <person name="Bessette D."/>
            <person name="Bloom T."/>
            <person name="Blye J."/>
            <person name="Boguslavskiy L."/>
            <person name="Bonnet C."/>
            <person name="Boukhgalter B."/>
            <person name="Bourzgui I."/>
            <person name="Brown A."/>
            <person name="Cahill P."/>
            <person name="Channer S."/>
            <person name="Cheshatsang Y."/>
            <person name="Chuda L."/>
            <person name="Citroen M."/>
            <person name="Collymore A."/>
            <person name="Cooke P."/>
            <person name="Costello M."/>
            <person name="D'Aco K."/>
            <person name="Daza R."/>
            <person name="De Haan G."/>
            <person name="DeGray S."/>
            <person name="DeMaso C."/>
            <person name="Dhargay N."/>
            <person name="Dooley K."/>
            <person name="Dooley E."/>
            <person name="Doricent M."/>
            <person name="Dorje P."/>
            <person name="Dorjee K."/>
            <person name="Dupes A."/>
            <person name="Elong R."/>
            <person name="Falk J."/>
            <person name="Farina A."/>
            <person name="Faro S."/>
            <person name="Ferguson D."/>
            <person name="Fisher S."/>
            <person name="Foley C.D."/>
            <person name="Franke A."/>
            <person name="Friedrich D."/>
            <person name="Gadbois L."/>
            <person name="Gearin G."/>
            <person name="Gearin C.R."/>
            <person name="Giannoukos G."/>
            <person name="Goode T."/>
            <person name="Graham J."/>
            <person name="Grandbois E."/>
            <person name="Grewal S."/>
            <person name="Gyaltsen K."/>
            <person name="Hafez N."/>
            <person name="Hagos B."/>
            <person name="Hall J."/>
            <person name="Henson C."/>
            <person name="Hollinger A."/>
            <person name="Honan T."/>
            <person name="Huard M.D."/>
            <person name="Hughes L."/>
            <person name="Hurhula B."/>
            <person name="Husby M.E."/>
            <person name="Kamat A."/>
            <person name="Kanga B."/>
            <person name="Kashin S."/>
            <person name="Khazanovich D."/>
            <person name="Kisner P."/>
            <person name="Lance K."/>
            <person name="Lara M."/>
            <person name="Lee W."/>
            <person name="Lennon N."/>
            <person name="Letendre F."/>
            <person name="LeVine R."/>
            <person name="Lipovsky A."/>
            <person name="Liu X."/>
            <person name="Liu J."/>
            <person name="Liu S."/>
            <person name="Lokyitsang T."/>
            <person name="Lokyitsang Y."/>
            <person name="Lubonja R."/>
            <person name="Lui A."/>
            <person name="MacDonald P."/>
            <person name="Magnisalis V."/>
            <person name="Maru K."/>
            <person name="Matthews C."/>
            <person name="McCusker W."/>
            <person name="McDonough S."/>
            <person name="Mehta T."/>
            <person name="Meldrim J."/>
            <person name="Meneus L."/>
            <person name="Mihai O."/>
            <person name="Mihalev A."/>
            <person name="Mihova T."/>
            <person name="Mittelman R."/>
            <person name="Mlenga V."/>
            <person name="Montmayeur A."/>
            <person name="Mulrain L."/>
            <person name="Navidi A."/>
            <person name="Naylor J."/>
            <person name="Negash T."/>
            <person name="Nguyen T."/>
            <person name="Nguyen N."/>
            <person name="Nicol R."/>
            <person name="Norbu C."/>
            <person name="Norbu N."/>
            <person name="Novod N."/>
            <person name="O'Neill B."/>
            <person name="Osman S."/>
            <person name="Markiewicz E."/>
            <person name="Oyono O.L."/>
            <person name="Patti C."/>
            <person name="Phunkhang P."/>
            <person name="Pierre F."/>
            <person name="Priest M."/>
            <person name="Raghuraman S."/>
            <person name="Rege F."/>
            <person name="Reyes R."/>
            <person name="Rise C."/>
            <person name="Rogov P."/>
            <person name="Ross K."/>
            <person name="Ryan E."/>
            <person name="Settipalli S."/>
            <person name="Shea T."/>
            <person name="Sherpa N."/>
            <person name="Shi L."/>
            <person name="Shih D."/>
            <person name="Sparrow T."/>
            <person name="Spaulding J."/>
            <person name="Stalker J."/>
            <person name="Stange-Thomann N."/>
            <person name="Stavropoulos S."/>
            <person name="Stone C."/>
            <person name="Strader C."/>
            <person name="Tesfaye S."/>
            <person name="Thomson T."/>
            <person name="Thoulutsang Y."/>
            <person name="Thoulutsang D."/>
            <person name="Topham K."/>
            <person name="Topping I."/>
            <person name="Tsamla T."/>
            <person name="Vassiliev H."/>
            <person name="Vo A."/>
            <person name="Wangchuk T."/>
            <person name="Wangdi T."/>
            <person name="Weiand M."/>
            <person name="Wilkinson J."/>
            <person name="Wilson A."/>
            <person name="Yadav S."/>
            <person name="Young G."/>
            <person name="Yu Q."/>
            <person name="Zembek L."/>
            <person name="Zhong D."/>
            <person name="Zimmer A."/>
            <person name="Zwirko Z."/>
            <person name="Jaffe D.B."/>
            <person name="Alvarez P."/>
            <person name="Brockman W."/>
            <person name="Butler J."/>
            <person name="Chin C."/>
            <person name="Gnerre S."/>
            <person name="Grabherr M."/>
            <person name="Kleber M."/>
            <person name="Mauceli E."/>
            <person name="MacCallum I."/>
        </authorList>
    </citation>
    <scope>NUCLEOTIDE SEQUENCE [LARGE SCALE GENOMIC DNA]</scope>
    <source>
        <strain evidence="8">Tucson 14030-0811.24</strain>
    </source>
</reference>
<dbReference type="InterPro" id="IPR013057">
    <property type="entry name" value="AA_transpt_TM"/>
</dbReference>
<proteinExistence type="predicted"/>
<evidence type="ECO:0000259" key="6">
    <source>
        <dbReference type="Pfam" id="PF01490"/>
    </source>
</evidence>
<dbReference type="Pfam" id="PF01490">
    <property type="entry name" value="Aa_trans"/>
    <property type="match status" value="1"/>
</dbReference>
<feature type="domain" description="Amino acid transporter transmembrane" evidence="6">
    <location>
        <begin position="23"/>
        <end position="340"/>
    </location>
</feature>
<evidence type="ECO:0000256" key="2">
    <source>
        <dbReference type="ARBA" id="ARBA00022692"/>
    </source>
</evidence>
<accession>B4N3C3</accession>
<gene>
    <name evidence="7" type="primary">Dwil\GK12489</name>
    <name evidence="7" type="ORF">Dwil_GK12489</name>
</gene>
<dbReference type="FunCoup" id="B4N3C3">
    <property type="interactions" value="10"/>
</dbReference>
<evidence type="ECO:0000256" key="3">
    <source>
        <dbReference type="ARBA" id="ARBA00022989"/>
    </source>
</evidence>
<feature type="transmembrane region" description="Helical" evidence="5">
    <location>
        <begin position="165"/>
        <end position="190"/>
    </location>
</feature>
<sequence>MPYCSFPESMSYAFSVGPSWCRYCSKASAYVVDGVLGLAHYGVTVVYIVFVAENCRQLLVAIHNQNVDLRIFIAVVGFLVLPLFLVRHLKYLVPFNICANILMYMGFIIIIVYLFRGLPAFGDRHMFGDPIKLPLFFGIVLFAVTSVGVMLAIEAKMKTPQKYLGWFGILNLASFFVIITNIIFGVMGYWRYGEDLAASITLNIPTDQLFSQLSKALIAISIFLSYPLSGYVTIDIIMNRYIASNRELKHPHFIEYAVRIIFVIIGTLNGIAFPNLGPLLALVGAFSISLLNLVFPACMELSLYYREPKGYGLGKWKLWKDIALILVGIVILSYGTYAAVVQIIEEYGEGNKSSRVNERHLSDPLLKIIAETMQPPEAGTDSPIML</sequence>
<dbReference type="eggNOG" id="KOG1304">
    <property type="taxonomic scope" value="Eukaryota"/>
</dbReference>
<feature type="transmembrane region" description="Helical" evidence="5">
    <location>
        <begin position="279"/>
        <end position="301"/>
    </location>
</feature>